<dbReference type="EMBL" id="GGEC01004830">
    <property type="protein sequence ID" value="MBW85313.1"/>
    <property type="molecule type" value="Transcribed_RNA"/>
</dbReference>
<proteinExistence type="predicted"/>
<dbReference type="AlphaFoldDB" id="A0A2P2IVS6"/>
<reference evidence="1" key="1">
    <citation type="submission" date="2018-02" db="EMBL/GenBank/DDBJ databases">
        <title>Rhizophora mucronata_Transcriptome.</title>
        <authorList>
            <person name="Meera S.P."/>
            <person name="Sreeshan A."/>
            <person name="Augustine A."/>
        </authorList>
    </citation>
    <scope>NUCLEOTIDE SEQUENCE</scope>
    <source>
        <tissue evidence="1">Leaf</tissue>
    </source>
</reference>
<accession>A0A2P2IVS6</accession>
<name>A0A2P2IVS6_RHIMU</name>
<protein>
    <submittedName>
        <fullName evidence="1">Oxidoreductase</fullName>
    </submittedName>
</protein>
<evidence type="ECO:0000313" key="1">
    <source>
        <dbReference type="EMBL" id="MBW85313.1"/>
    </source>
</evidence>
<sequence>MHREIFELSLKQFKTKIPQPKPGLTIDKGSVVSTTETSEFSPKYNKEVALHLLQNLRHAAADEVIHSDKICTYNQVMLRGGQKQELQKFAPSKQHCVIKVKWRAR</sequence>
<organism evidence="1">
    <name type="scientific">Rhizophora mucronata</name>
    <name type="common">Asiatic mangrove</name>
    <dbReference type="NCBI Taxonomy" id="61149"/>
    <lineage>
        <taxon>Eukaryota</taxon>
        <taxon>Viridiplantae</taxon>
        <taxon>Streptophyta</taxon>
        <taxon>Embryophyta</taxon>
        <taxon>Tracheophyta</taxon>
        <taxon>Spermatophyta</taxon>
        <taxon>Magnoliopsida</taxon>
        <taxon>eudicotyledons</taxon>
        <taxon>Gunneridae</taxon>
        <taxon>Pentapetalae</taxon>
        <taxon>rosids</taxon>
        <taxon>fabids</taxon>
        <taxon>Malpighiales</taxon>
        <taxon>Rhizophoraceae</taxon>
        <taxon>Rhizophora</taxon>
    </lineage>
</organism>